<evidence type="ECO:0000256" key="10">
    <source>
        <dbReference type="ARBA" id="ARBA00022840"/>
    </source>
</evidence>
<feature type="domain" description="Riboflavin kinase" evidence="15">
    <location>
        <begin position="180"/>
        <end position="298"/>
    </location>
</feature>
<dbReference type="PANTHER" id="PTHR22749">
    <property type="entry name" value="RIBOFLAVIN KINASE/FMN ADENYLYLTRANSFERASE"/>
    <property type="match status" value="1"/>
</dbReference>
<dbReference type="Pfam" id="PF01687">
    <property type="entry name" value="Flavokinase"/>
    <property type="match status" value="1"/>
</dbReference>
<dbReference type="PANTHER" id="PTHR22749:SF6">
    <property type="entry name" value="RIBOFLAVIN KINASE"/>
    <property type="match status" value="1"/>
</dbReference>
<evidence type="ECO:0000256" key="14">
    <source>
        <dbReference type="PIRNR" id="PIRNR004491"/>
    </source>
</evidence>
<organism evidence="16 17">
    <name type="scientific">Ohessyouella blattaphilus</name>
    <dbReference type="NCBI Taxonomy" id="2949333"/>
    <lineage>
        <taxon>Bacteria</taxon>
        <taxon>Bacillati</taxon>
        <taxon>Bacillota</taxon>
        <taxon>Clostridia</taxon>
        <taxon>Lachnospirales</taxon>
        <taxon>Lachnospiraceae</taxon>
        <taxon>Ohessyouella</taxon>
    </lineage>
</organism>
<evidence type="ECO:0000256" key="1">
    <source>
        <dbReference type="ARBA" id="ARBA00004726"/>
    </source>
</evidence>
<comment type="catalytic activity">
    <reaction evidence="12 14">
        <text>riboflavin + ATP = FMN + ADP + H(+)</text>
        <dbReference type="Rhea" id="RHEA:14357"/>
        <dbReference type="ChEBI" id="CHEBI:15378"/>
        <dbReference type="ChEBI" id="CHEBI:30616"/>
        <dbReference type="ChEBI" id="CHEBI:57986"/>
        <dbReference type="ChEBI" id="CHEBI:58210"/>
        <dbReference type="ChEBI" id="CHEBI:456216"/>
        <dbReference type="EC" id="2.7.1.26"/>
    </reaction>
</comment>
<dbReference type="RefSeq" id="WP_262067987.1">
    <property type="nucleotide sequence ID" value="NZ_JAMXOC010000002.1"/>
</dbReference>
<keyword evidence="6 14" id="KW-0548">Nucleotidyltransferase</keyword>
<sequence>MEHIQDLFSYDKKEKTALTIGKFDGLHRGHQELIAKIGELSRLEGLKSVVCAMDFTPVWQVMGIKPELLMTRSERMRRLEGKVDYLVEAPFIKKLTQMTPEIFARDVIQGIFHAKYVVVGDGFRFGTQRSGDINTLQALGERYGFQTIIIPNLKDGETVISSTVIKSLIKAGDIQQANRLLGYEYGYTGVVEQGNHIGRTLGFPTLNVHPLEGKVLPPFGVYESQVTVSGKQYRGITNIGVKPTVEKNTRILVESFLFDYSGNAYGEEIGVSLRRFKRPEKKFSSLEELKEAIAQDIK</sequence>
<proteinExistence type="inferred from homology"/>
<dbReference type="Proteomes" id="UP001523565">
    <property type="component" value="Unassembled WGS sequence"/>
</dbReference>
<keyword evidence="7 14" id="KW-0547">Nucleotide-binding</keyword>
<evidence type="ECO:0000256" key="2">
    <source>
        <dbReference type="ARBA" id="ARBA00005201"/>
    </source>
</evidence>
<accession>A0ABT1EEE1</accession>
<protein>
    <recommendedName>
        <fullName evidence="14">Riboflavin biosynthesis protein</fullName>
    </recommendedName>
    <domain>
        <recommendedName>
            <fullName evidence="14">Riboflavin kinase</fullName>
            <ecNumber evidence="14">2.7.1.26</ecNumber>
        </recommendedName>
        <alternativeName>
            <fullName evidence="14">Flavokinase</fullName>
        </alternativeName>
    </domain>
    <domain>
        <recommendedName>
            <fullName evidence="14">FMN adenylyltransferase</fullName>
            <ecNumber evidence="14">2.7.7.2</ecNumber>
        </recommendedName>
        <alternativeName>
            <fullName evidence="14">FAD pyrophosphorylase</fullName>
        </alternativeName>
        <alternativeName>
            <fullName evidence="14">FAD synthase</fullName>
        </alternativeName>
    </domain>
</protein>
<keyword evidence="4 14" id="KW-0288">FMN</keyword>
<dbReference type="InterPro" id="IPR002606">
    <property type="entry name" value="Riboflavin_kinase_bac"/>
</dbReference>
<dbReference type="EMBL" id="JAMZFV010000002">
    <property type="protein sequence ID" value="MCP1109079.1"/>
    <property type="molecule type" value="Genomic_DNA"/>
</dbReference>
<dbReference type="SUPFAM" id="SSF52374">
    <property type="entry name" value="Nucleotidylyl transferase"/>
    <property type="match status" value="1"/>
</dbReference>
<dbReference type="NCBIfam" id="TIGR00083">
    <property type="entry name" value="ribF"/>
    <property type="match status" value="1"/>
</dbReference>
<evidence type="ECO:0000256" key="8">
    <source>
        <dbReference type="ARBA" id="ARBA00022777"/>
    </source>
</evidence>
<evidence type="ECO:0000313" key="17">
    <source>
        <dbReference type="Proteomes" id="UP001523565"/>
    </source>
</evidence>
<evidence type="ECO:0000256" key="12">
    <source>
        <dbReference type="ARBA" id="ARBA00047880"/>
    </source>
</evidence>
<dbReference type="GO" id="GO:0008531">
    <property type="term" value="F:riboflavin kinase activity"/>
    <property type="evidence" value="ECO:0007669"/>
    <property type="project" value="UniProtKB-EC"/>
</dbReference>
<keyword evidence="3 14" id="KW-0285">Flavoprotein</keyword>
<comment type="pathway">
    <text evidence="2 14">Cofactor biosynthesis; FMN biosynthesis; FMN from riboflavin (ATP route): step 1/1.</text>
</comment>
<evidence type="ECO:0000256" key="6">
    <source>
        <dbReference type="ARBA" id="ARBA00022695"/>
    </source>
</evidence>
<evidence type="ECO:0000256" key="4">
    <source>
        <dbReference type="ARBA" id="ARBA00022643"/>
    </source>
</evidence>
<evidence type="ECO:0000256" key="13">
    <source>
        <dbReference type="ARBA" id="ARBA00049494"/>
    </source>
</evidence>
<dbReference type="InterPro" id="IPR015865">
    <property type="entry name" value="Riboflavin_kinase_bac/euk"/>
</dbReference>
<evidence type="ECO:0000259" key="15">
    <source>
        <dbReference type="SMART" id="SM00904"/>
    </source>
</evidence>
<keyword evidence="8 14" id="KW-0418">Kinase</keyword>
<evidence type="ECO:0000256" key="9">
    <source>
        <dbReference type="ARBA" id="ARBA00022827"/>
    </source>
</evidence>
<evidence type="ECO:0000256" key="7">
    <source>
        <dbReference type="ARBA" id="ARBA00022741"/>
    </source>
</evidence>
<keyword evidence="5 14" id="KW-0808">Transferase</keyword>
<keyword evidence="10 14" id="KW-0067">ATP-binding</keyword>
<dbReference type="GO" id="GO:0003919">
    <property type="term" value="F:FMN adenylyltransferase activity"/>
    <property type="evidence" value="ECO:0007669"/>
    <property type="project" value="UniProtKB-EC"/>
</dbReference>
<keyword evidence="17" id="KW-1185">Reference proteome</keyword>
<evidence type="ECO:0000256" key="5">
    <source>
        <dbReference type="ARBA" id="ARBA00022679"/>
    </source>
</evidence>
<comment type="catalytic activity">
    <reaction evidence="13 14">
        <text>FMN + ATP + H(+) = FAD + diphosphate</text>
        <dbReference type="Rhea" id="RHEA:17237"/>
        <dbReference type="ChEBI" id="CHEBI:15378"/>
        <dbReference type="ChEBI" id="CHEBI:30616"/>
        <dbReference type="ChEBI" id="CHEBI:33019"/>
        <dbReference type="ChEBI" id="CHEBI:57692"/>
        <dbReference type="ChEBI" id="CHEBI:58210"/>
        <dbReference type="EC" id="2.7.7.2"/>
    </reaction>
</comment>
<evidence type="ECO:0000313" key="16">
    <source>
        <dbReference type="EMBL" id="MCP1109079.1"/>
    </source>
</evidence>
<evidence type="ECO:0000256" key="11">
    <source>
        <dbReference type="ARBA" id="ARBA00023268"/>
    </source>
</evidence>
<comment type="similarity">
    <text evidence="14">Belongs to the ribF family.</text>
</comment>
<dbReference type="PIRSF" id="PIRSF004491">
    <property type="entry name" value="FAD_Synth"/>
    <property type="match status" value="1"/>
</dbReference>
<dbReference type="InterPro" id="IPR023465">
    <property type="entry name" value="Riboflavin_kinase_dom_sf"/>
</dbReference>
<dbReference type="Pfam" id="PF06574">
    <property type="entry name" value="FAD_syn"/>
    <property type="match status" value="1"/>
</dbReference>
<dbReference type="Gene3D" id="3.40.50.620">
    <property type="entry name" value="HUPs"/>
    <property type="match status" value="1"/>
</dbReference>
<dbReference type="EC" id="2.7.7.2" evidence="14"/>
<gene>
    <name evidence="16" type="ORF">NK118_02325</name>
</gene>
<dbReference type="EC" id="2.7.1.26" evidence="14"/>
<dbReference type="InterPro" id="IPR014729">
    <property type="entry name" value="Rossmann-like_a/b/a_fold"/>
</dbReference>
<dbReference type="NCBIfam" id="NF004162">
    <property type="entry name" value="PRK05627.1-5"/>
    <property type="match status" value="1"/>
</dbReference>
<name>A0ABT1EEE1_9FIRM</name>
<dbReference type="SMART" id="SM00904">
    <property type="entry name" value="Flavokinase"/>
    <property type="match status" value="1"/>
</dbReference>
<evidence type="ECO:0000256" key="3">
    <source>
        <dbReference type="ARBA" id="ARBA00022630"/>
    </source>
</evidence>
<keyword evidence="9 14" id="KW-0274">FAD</keyword>
<dbReference type="SUPFAM" id="SSF82114">
    <property type="entry name" value="Riboflavin kinase-like"/>
    <property type="match status" value="1"/>
</dbReference>
<dbReference type="CDD" id="cd02064">
    <property type="entry name" value="FAD_synthetase_N"/>
    <property type="match status" value="1"/>
</dbReference>
<comment type="pathway">
    <text evidence="1 14">Cofactor biosynthesis; FAD biosynthesis; FAD from FMN: step 1/1.</text>
</comment>
<dbReference type="InterPro" id="IPR023468">
    <property type="entry name" value="Riboflavin_kinase"/>
</dbReference>
<keyword evidence="11" id="KW-0511">Multifunctional enzyme</keyword>
<comment type="caution">
    <text evidence="16">The sequence shown here is derived from an EMBL/GenBank/DDBJ whole genome shotgun (WGS) entry which is preliminary data.</text>
</comment>
<dbReference type="Gene3D" id="2.40.30.30">
    <property type="entry name" value="Riboflavin kinase-like"/>
    <property type="match status" value="1"/>
</dbReference>
<reference evidence="16 17" key="1">
    <citation type="journal article" date="2022" name="Genome Biol. Evol.">
        <title>Host diet, physiology and behaviors set the stage for Lachnospiraceae cladogenesis.</title>
        <authorList>
            <person name="Vera-Ponce De Leon A."/>
            <person name="Schneider M."/>
            <person name="Jahnes B.C."/>
            <person name="Sadowski V."/>
            <person name="Camuy-Velez L.A."/>
            <person name="Duan J."/>
            <person name="Sabree Z.L."/>
        </authorList>
    </citation>
    <scope>NUCLEOTIDE SEQUENCE [LARGE SCALE GENOMIC DNA]</scope>
    <source>
        <strain evidence="16 17">PAL227</strain>
    </source>
</reference>
<dbReference type="InterPro" id="IPR015864">
    <property type="entry name" value="FAD_synthase"/>
</dbReference>